<sequence>MSKKQEYITKIIKLLTRLPKLVESSNKLNLTDVNNFSEDFYEKLLNLIYGYNLENQNNFDPNAAAIDLSDKAQKLSIQVTSTSSLKKTKKTVQKFIEHKLFDEYNRLIILNIVKRSQHKDETIGDDNFAINTKEDIWDIDTLLKDIKFLSDLEKIKSIRDFLVEELQDEATSTLPNEVNTILAMIEMLSNGKHPDAGSGFLEDPDPENKIYDRFSDYSEFLTNRYCDLYIEYGKILSTIYDQSDIGAQALRKAGTYLKGYSDDILNKCHGDPKEALKLLVKNFENHLSSNGFSFDSGAAEFYIVDQLIKCNVFPNKQVQNG</sequence>
<dbReference type="Proteomes" id="UP000594688">
    <property type="component" value="Chromosome"/>
</dbReference>
<feature type="domain" description="SMEK" evidence="1">
    <location>
        <begin position="10"/>
        <end position="147"/>
    </location>
</feature>
<dbReference type="EMBL" id="CP048685">
    <property type="protein sequence ID" value="QPJ61205.1"/>
    <property type="molecule type" value="Genomic_DNA"/>
</dbReference>
<accession>A0A7T0FZ56</accession>
<dbReference type="Pfam" id="PF21941">
    <property type="entry name" value="SMEK_N"/>
    <property type="match status" value="1"/>
</dbReference>
<reference evidence="2 3" key="1">
    <citation type="submission" date="2020-02" db="EMBL/GenBank/DDBJ databases">
        <title>Genomic and physiological characterization of two novel Nitrospinaceae genera.</title>
        <authorList>
            <person name="Mueller A.J."/>
            <person name="Jung M.-Y."/>
            <person name="Strachan C.R."/>
            <person name="Herbold C.W."/>
            <person name="Kirkegaard R.H."/>
            <person name="Daims H."/>
        </authorList>
    </citation>
    <scope>NUCLEOTIDE SEQUENCE [LARGE SCALE GENOMIC DNA]</scope>
    <source>
        <strain evidence="2">EB</strain>
    </source>
</reference>
<name>A0A7T0FZ56_9BACT</name>
<dbReference type="KEGG" id="nli:G3M70_04595"/>
<evidence type="ECO:0000313" key="3">
    <source>
        <dbReference type="Proteomes" id="UP000594688"/>
    </source>
</evidence>
<dbReference type="InterPro" id="IPR047740">
    <property type="entry name" value="SMEK_dom"/>
</dbReference>
<proteinExistence type="predicted"/>
<evidence type="ECO:0000259" key="1">
    <source>
        <dbReference type="Pfam" id="PF21941"/>
    </source>
</evidence>
<evidence type="ECO:0000313" key="2">
    <source>
        <dbReference type="EMBL" id="QPJ61205.1"/>
    </source>
</evidence>
<dbReference type="AlphaFoldDB" id="A0A7T0FZ56"/>
<gene>
    <name evidence="2" type="ORF">G3M70_04595</name>
</gene>
<dbReference type="NCBIfam" id="NF033859">
    <property type="entry name" value="SMEK_N"/>
    <property type="match status" value="1"/>
</dbReference>
<organism evidence="2 3">
    <name type="scientific">Candidatus Nitronauta litoralis</name>
    <dbReference type="NCBI Taxonomy" id="2705533"/>
    <lineage>
        <taxon>Bacteria</taxon>
        <taxon>Pseudomonadati</taxon>
        <taxon>Nitrospinota/Tectimicrobiota group</taxon>
        <taxon>Nitrospinota</taxon>
        <taxon>Nitrospinia</taxon>
        <taxon>Nitrospinales</taxon>
        <taxon>Nitrospinaceae</taxon>
        <taxon>Candidatus Nitronauta</taxon>
    </lineage>
</organism>
<protein>
    <submittedName>
        <fullName evidence="2">SMEK domain-containing protein</fullName>
    </submittedName>
</protein>